<dbReference type="PROSITE" id="PS51462">
    <property type="entry name" value="NUDIX"/>
    <property type="match status" value="1"/>
</dbReference>
<evidence type="ECO:0000313" key="5">
    <source>
        <dbReference type="Proteomes" id="UP000008366"/>
    </source>
</evidence>
<reference evidence="4 5" key="1">
    <citation type="submission" date="2012-08" db="EMBL/GenBank/DDBJ databases">
        <title>Whole genome shotgun sequence of Kineosphaera limosa NBRC 100340.</title>
        <authorList>
            <person name="Yoshida I."/>
            <person name="Isaki S."/>
            <person name="Hosoyama A."/>
            <person name="Tsuchikane K."/>
            <person name="Katsumata H."/>
            <person name="Ando Y."/>
            <person name="Ohji S."/>
            <person name="Hamada M."/>
            <person name="Tamura T."/>
            <person name="Yamazoe A."/>
            <person name="Yamazaki S."/>
            <person name="Fujita N."/>
        </authorList>
    </citation>
    <scope>NUCLEOTIDE SEQUENCE [LARGE SCALE GENOMIC DNA]</scope>
    <source>
        <strain evidence="4 5">NBRC 100340</strain>
    </source>
</reference>
<dbReference type="GO" id="GO:0005829">
    <property type="term" value="C:cytosol"/>
    <property type="evidence" value="ECO:0007669"/>
    <property type="project" value="TreeGrafter"/>
</dbReference>
<evidence type="ECO:0000256" key="1">
    <source>
        <dbReference type="ARBA" id="ARBA00022801"/>
    </source>
</evidence>
<accession>K6WRD8</accession>
<comment type="caution">
    <text evidence="4">The sequence shown here is derived from an EMBL/GenBank/DDBJ whole genome shotgun (WGS) entry which is preliminary data.</text>
</comment>
<gene>
    <name evidence="4" type="primary">nudF</name>
    <name evidence="4" type="ORF">KILIM_035_00600</name>
</gene>
<dbReference type="SUPFAM" id="SSF55811">
    <property type="entry name" value="Nudix"/>
    <property type="match status" value="1"/>
</dbReference>
<dbReference type="Proteomes" id="UP000008366">
    <property type="component" value="Unassembled WGS sequence"/>
</dbReference>
<name>K6WRD8_9MICO</name>
<dbReference type="GO" id="GO:0006753">
    <property type="term" value="P:nucleoside phosphate metabolic process"/>
    <property type="evidence" value="ECO:0007669"/>
    <property type="project" value="TreeGrafter"/>
</dbReference>
<dbReference type="GO" id="GO:0016787">
    <property type="term" value="F:hydrolase activity"/>
    <property type="evidence" value="ECO:0007669"/>
    <property type="project" value="UniProtKB-KW"/>
</dbReference>
<keyword evidence="1" id="KW-0378">Hydrolase</keyword>
<dbReference type="STRING" id="1184609.KILIM_035_00600"/>
<dbReference type="PANTHER" id="PTHR11839">
    <property type="entry name" value="UDP/ADP-SUGAR PYROPHOSPHATASE"/>
    <property type="match status" value="1"/>
</dbReference>
<evidence type="ECO:0000256" key="2">
    <source>
        <dbReference type="SAM" id="MobiDB-lite"/>
    </source>
</evidence>
<dbReference type="RefSeq" id="WP_006592903.1">
    <property type="nucleotide sequence ID" value="NZ_BAHD01000035.1"/>
</dbReference>
<dbReference type="GO" id="GO:0019693">
    <property type="term" value="P:ribose phosphate metabolic process"/>
    <property type="evidence" value="ECO:0007669"/>
    <property type="project" value="TreeGrafter"/>
</dbReference>
<keyword evidence="5" id="KW-1185">Reference proteome</keyword>
<dbReference type="EMBL" id="BAHD01000035">
    <property type="protein sequence ID" value="GAB96371.1"/>
    <property type="molecule type" value="Genomic_DNA"/>
</dbReference>
<feature type="region of interest" description="Disordered" evidence="2">
    <location>
        <begin position="1"/>
        <end position="21"/>
    </location>
</feature>
<dbReference type="Gene3D" id="3.90.79.10">
    <property type="entry name" value="Nucleoside Triphosphate Pyrophosphohydrolase"/>
    <property type="match status" value="1"/>
</dbReference>
<protein>
    <submittedName>
        <fullName evidence="4">ADP-ribose pyrophosphatase</fullName>
    </submittedName>
</protein>
<dbReference type="InterPro" id="IPR000086">
    <property type="entry name" value="NUDIX_hydrolase_dom"/>
</dbReference>
<organism evidence="4 5">
    <name type="scientific">Kineosphaera limosa NBRC 100340</name>
    <dbReference type="NCBI Taxonomy" id="1184609"/>
    <lineage>
        <taxon>Bacteria</taxon>
        <taxon>Bacillati</taxon>
        <taxon>Actinomycetota</taxon>
        <taxon>Actinomycetes</taxon>
        <taxon>Micrococcales</taxon>
        <taxon>Dermatophilaceae</taxon>
        <taxon>Kineosphaera</taxon>
    </lineage>
</organism>
<evidence type="ECO:0000259" key="3">
    <source>
        <dbReference type="PROSITE" id="PS51462"/>
    </source>
</evidence>
<feature type="domain" description="Nudix hydrolase" evidence="3">
    <location>
        <begin position="57"/>
        <end position="194"/>
    </location>
</feature>
<proteinExistence type="predicted"/>
<evidence type="ECO:0000313" key="4">
    <source>
        <dbReference type="EMBL" id="GAB96371.1"/>
    </source>
</evidence>
<dbReference type="PANTHER" id="PTHR11839:SF31">
    <property type="entry name" value="ADP-RIBOSE PYROPHOSPHATASE"/>
    <property type="match status" value="1"/>
</dbReference>
<dbReference type="InterPro" id="IPR015797">
    <property type="entry name" value="NUDIX_hydrolase-like_dom_sf"/>
</dbReference>
<dbReference type="eggNOG" id="COG0494">
    <property type="taxonomic scope" value="Bacteria"/>
</dbReference>
<dbReference type="Pfam" id="PF00293">
    <property type="entry name" value="NUDIX"/>
    <property type="match status" value="1"/>
</dbReference>
<dbReference type="AlphaFoldDB" id="K6WRD8"/>
<sequence>MSSGLDAPTLPGHELVDRHDPRPVRRREVPFTGMVWAVQRDTFDLGEGGVVTREYLEHPGAVITAPYREVQGRPQLLFIQQYRHPVGTYEWELPAGLLDVAGEDPHAAAIRELAEEVDLTAAQWHVVADFYASPGGMNEALRIYLARDLAAVPPEQRHQREAEELGMPTAWVDLEDAVAAALSGRINNAGVVVGVLAVEAARARGFATLRAADVPWPQHPSNQAR</sequence>
<dbReference type="CDD" id="cd24158">
    <property type="entry name" value="NUDIX_ADPRase_Rv1700"/>
    <property type="match status" value="1"/>
</dbReference>